<accession>A0A9P8AMN6</accession>
<comment type="subcellular location">
    <subcellularLocation>
        <location evidence="1">Membrane</location>
        <topology evidence="1">Multi-pass membrane protein</topology>
    </subcellularLocation>
</comment>
<dbReference type="GO" id="GO:0016020">
    <property type="term" value="C:membrane"/>
    <property type="evidence" value="ECO:0007669"/>
    <property type="project" value="UniProtKB-SubCell"/>
</dbReference>
<dbReference type="EMBL" id="MU250560">
    <property type="protein sequence ID" value="KAG7441438.1"/>
    <property type="molecule type" value="Genomic_DNA"/>
</dbReference>
<dbReference type="Gene3D" id="3.40.50.300">
    <property type="entry name" value="P-loop containing nucleotide triphosphate hydrolases"/>
    <property type="match status" value="1"/>
</dbReference>
<evidence type="ECO:0000256" key="1">
    <source>
        <dbReference type="ARBA" id="ARBA00004141"/>
    </source>
</evidence>
<sequence length="85" mass="9405">MRIRLLVRGQLLYNGSPSLSSVYVAQTDVFLPTLTVRETLMYVTDLRLPDSISHEKRRNLVEEIILKIGLKECADASAGDGNGDA</sequence>
<dbReference type="Proteomes" id="UP000812287">
    <property type="component" value="Unassembled WGS sequence"/>
</dbReference>
<name>A0A9P8AMN6_9AGAR</name>
<keyword evidence="4" id="KW-1133">Transmembrane helix</keyword>
<dbReference type="PANTHER" id="PTHR48041">
    <property type="entry name" value="ABC TRANSPORTER G FAMILY MEMBER 28"/>
    <property type="match status" value="1"/>
</dbReference>
<proteinExistence type="predicted"/>
<organism evidence="6 7">
    <name type="scientific">Guyanagaster necrorhizus</name>
    <dbReference type="NCBI Taxonomy" id="856835"/>
    <lineage>
        <taxon>Eukaryota</taxon>
        <taxon>Fungi</taxon>
        <taxon>Dikarya</taxon>
        <taxon>Basidiomycota</taxon>
        <taxon>Agaricomycotina</taxon>
        <taxon>Agaricomycetes</taxon>
        <taxon>Agaricomycetidae</taxon>
        <taxon>Agaricales</taxon>
        <taxon>Marasmiineae</taxon>
        <taxon>Physalacriaceae</taxon>
        <taxon>Guyanagaster</taxon>
    </lineage>
</organism>
<dbReference type="GO" id="GO:0042626">
    <property type="term" value="F:ATPase-coupled transmembrane transporter activity"/>
    <property type="evidence" value="ECO:0007669"/>
    <property type="project" value="TreeGrafter"/>
</dbReference>
<evidence type="ECO:0000256" key="3">
    <source>
        <dbReference type="ARBA" id="ARBA00022692"/>
    </source>
</evidence>
<dbReference type="InterPro" id="IPR050352">
    <property type="entry name" value="ABCG_transporters"/>
</dbReference>
<protein>
    <submittedName>
        <fullName evidence="6">Uncharacterized protein</fullName>
    </submittedName>
</protein>
<reference evidence="6" key="1">
    <citation type="submission" date="2020-11" db="EMBL/GenBank/DDBJ databases">
        <title>Adaptations for nitrogen fixation in a non-lichenized fungal sporocarp promotes dispersal by wood-feeding termites.</title>
        <authorList>
            <consortium name="DOE Joint Genome Institute"/>
            <person name="Koch R.A."/>
            <person name="Yoon G."/>
            <person name="Arayal U."/>
            <person name="Lail K."/>
            <person name="Amirebrahimi M."/>
            <person name="Labutti K."/>
            <person name="Lipzen A."/>
            <person name="Riley R."/>
            <person name="Barry K."/>
            <person name="Henrissat B."/>
            <person name="Grigoriev I.V."/>
            <person name="Herr J.R."/>
            <person name="Aime M.C."/>
        </authorList>
    </citation>
    <scope>NUCLEOTIDE SEQUENCE</scope>
    <source>
        <strain evidence="6">MCA 3950</strain>
    </source>
</reference>
<evidence type="ECO:0000313" key="6">
    <source>
        <dbReference type="EMBL" id="KAG7441438.1"/>
    </source>
</evidence>
<evidence type="ECO:0000313" key="7">
    <source>
        <dbReference type="Proteomes" id="UP000812287"/>
    </source>
</evidence>
<dbReference type="InterPro" id="IPR027417">
    <property type="entry name" value="P-loop_NTPase"/>
</dbReference>
<keyword evidence="3" id="KW-0812">Transmembrane</keyword>
<keyword evidence="5" id="KW-0472">Membrane</keyword>
<evidence type="ECO:0000256" key="2">
    <source>
        <dbReference type="ARBA" id="ARBA00022448"/>
    </source>
</evidence>
<dbReference type="OrthoDB" id="66620at2759"/>
<dbReference type="PANTHER" id="PTHR48041:SF119">
    <property type="entry name" value="ROA1P"/>
    <property type="match status" value="1"/>
</dbReference>
<evidence type="ECO:0000256" key="4">
    <source>
        <dbReference type="ARBA" id="ARBA00022989"/>
    </source>
</evidence>
<keyword evidence="2" id="KW-0813">Transport</keyword>
<dbReference type="GeneID" id="66109566"/>
<evidence type="ECO:0000256" key="5">
    <source>
        <dbReference type="ARBA" id="ARBA00023136"/>
    </source>
</evidence>
<comment type="caution">
    <text evidence="6">The sequence shown here is derived from an EMBL/GenBank/DDBJ whole genome shotgun (WGS) entry which is preliminary data.</text>
</comment>
<gene>
    <name evidence="6" type="ORF">BT62DRAFT_937206</name>
</gene>
<dbReference type="AlphaFoldDB" id="A0A9P8AMN6"/>
<keyword evidence="7" id="KW-1185">Reference proteome</keyword>
<dbReference type="RefSeq" id="XP_043034938.1">
    <property type="nucleotide sequence ID" value="XM_043187269.1"/>
</dbReference>